<feature type="modified residue" description="4-aspartylphosphate" evidence="1">
    <location>
        <position position="54"/>
    </location>
</feature>
<comment type="caution">
    <text evidence="3">The sequence shown here is derived from an EMBL/GenBank/DDBJ whole genome shotgun (WGS) entry which is preliminary data.</text>
</comment>
<dbReference type="CDD" id="cd17542">
    <property type="entry name" value="REC_CheY"/>
    <property type="match status" value="1"/>
</dbReference>
<dbReference type="InterPro" id="IPR011006">
    <property type="entry name" value="CheY-like_superfamily"/>
</dbReference>
<sequence>MGKNVLVVDDAAFMRMKIVKLLSDNGYSVAGEAGNGEEAVIKYQQLKPDLVIMDITMPVMDGIAAITEIKKVDDGAKVIVCSAMGQQNMVIQAIKSGAKDYVLKPFQPDRVLEAVKKQIG</sequence>
<protein>
    <submittedName>
        <fullName evidence="3">Two-component system response regulator</fullName>
    </submittedName>
</protein>
<evidence type="ECO:0000259" key="2">
    <source>
        <dbReference type="PROSITE" id="PS50110"/>
    </source>
</evidence>
<accession>A0A2M7T6A0</accession>
<dbReference type="SMART" id="SM00448">
    <property type="entry name" value="REC"/>
    <property type="match status" value="1"/>
</dbReference>
<feature type="domain" description="Response regulatory" evidence="2">
    <location>
        <begin position="4"/>
        <end position="119"/>
    </location>
</feature>
<dbReference type="GO" id="GO:0000160">
    <property type="term" value="P:phosphorelay signal transduction system"/>
    <property type="evidence" value="ECO:0007669"/>
    <property type="project" value="InterPro"/>
</dbReference>
<keyword evidence="1" id="KW-0597">Phosphoprotein</keyword>
<reference evidence="4" key="1">
    <citation type="submission" date="2017-09" db="EMBL/GenBank/DDBJ databases">
        <title>Depth-based differentiation of microbial function through sediment-hosted aquifers and enrichment of novel symbionts in the deep terrestrial subsurface.</title>
        <authorList>
            <person name="Probst A.J."/>
            <person name="Ladd B."/>
            <person name="Jarett J.K."/>
            <person name="Geller-Mcgrath D.E."/>
            <person name="Sieber C.M.K."/>
            <person name="Emerson J.B."/>
            <person name="Anantharaman K."/>
            <person name="Thomas B.C."/>
            <person name="Malmstrom R."/>
            <person name="Stieglmeier M."/>
            <person name="Klingl A."/>
            <person name="Woyke T."/>
            <person name="Ryan C.M."/>
            <person name="Banfield J.F."/>
        </authorList>
    </citation>
    <scope>NUCLEOTIDE SEQUENCE [LARGE SCALE GENOMIC DNA]</scope>
</reference>
<dbReference type="Gene3D" id="3.40.50.2300">
    <property type="match status" value="1"/>
</dbReference>
<organism evidence="3 4">
    <name type="scientific">Candidatus Aquicultor secundus</name>
    <dbReference type="NCBI Taxonomy" id="1973895"/>
    <lineage>
        <taxon>Bacteria</taxon>
        <taxon>Bacillati</taxon>
        <taxon>Actinomycetota</taxon>
        <taxon>Candidatus Aquicultoria</taxon>
        <taxon>Candidatus Aquicultorales</taxon>
        <taxon>Candidatus Aquicultoraceae</taxon>
        <taxon>Candidatus Aquicultor</taxon>
    </lineage>
</organism>
<dbReference type="RefSeq" id="WP_286677711.1">
    <property type="nucleotide sequence ID" value="NZ_MNXI01000027.1"/>
</dbReference>
<name>A0A2M7T6A0_9ACTN</name>
<proteinExistence type="predicted"/>
<evidence type="ECO:0000256" key="1">
    <source>
        <dbReference type="PROSITE-ProRule" id="PRU00169"/>
    </source>
</evidence>
<dbReference type="InterPro" id="IPR052048">
    <property type="entry name" value="ST_Response_Regulator"/>
</dbReference>
<dbReference type="SUPFAM" id="SSF52172">
    <property type="entry name" value="CheY-like"/>
    <property type="match status" value="1"/>
</dbReference>
<gene>
    <name evidence="3" type="ORF">COY37_08710</name>
</gene>
<dbReference type="Pfam" id="PF00072">
    <property type="entry name" value="Response_reg"/>
    <property type="match status" value="1"/>
</dbReference>
<dbReference type="PANTHER" id="PTHR43228:SF1">
    <property type="entry name" value="TWO-COMPONENT RESPONSE REGULATOR ARR22"/>
    <property type="match status" value="1"/>
</dbReference>
<dbReference type="PROSITE" id="PS50110">
    <property type="entry name" value="RESPONSE_REGULATORY"/>
    <property type="match status" value="1"/>
</dbReference>
<dbReference type="EMBL" id="PFNG01000205">
    <property type="protein sequence ID" value="PIZ36371.1"/>
    <property type="molecule type" value="Genomic_DNA"/>
</dbReference>
<dbReference type="AlphaFoldDB" id="A0A2M7T6A0"/>
<evidence type="ECO:0000313" key="3">
    <source>
        <dbReference type="EMBL" id="PIZ36371.1"/>
    </source>
</evidence>
<evidence type="ECO:0000313" key="4">
    <source>
        <dbReference type="Proteomes" id="UP000230956"/>
    </source>
</evidence>
<dbReference type="PANTHER" id="PTHR43228">
    <property type="entry name" value="TWO-COMPONENT RESPONSE REGULATOR"/>
    <property type="match status" value="1"/>
</dbReference>
<dbReference type="InterPro" id="IPR001789">
    <property type="entry name" value="Sig_transdc_resp-reg_receiver"/>
</dbReference>
<dbReference type="Proteomes" id="UP000230956">
    <property type="component" value="Unassembled WGS sequence"/>
</dbReference>